<dbReference type="Pfam" id="PF00561">
    <property type="entry name" value="Abhydrolase_1"/>
    <property type="match status" value="1"/>
</dbReference>
<evidence type="ECO:0000259" key="1">
    <source>
        <dbReference type="Pfam" id="PF00561"/>
    </source>
</evidence>
<dbReference type="PANTHER" id="PTHR43433">
    <property type="entry name" value="HYDROLASE, ALPHA/BETA FOLD FAMILY PROTEIN"/>
    <property type="match status" value="1"/>
</dbReference>
<dbReference type="KEGG" id="acad:UA74_29035"/>
<dbReference type="InterPro" id="IPR050471">
    <property type="entry name" value="AB_hydrolase"/>
</dbReference>
<dbReference type="GO" id="GO:0016746">
    <property type="term" value="F:acyltransferase activity"/>
    <property type="evidence" value="ECO:0007669"/>
    <property type="project" value="UniProtKB-KW"/>
</dbReference>
<keyword evidence="3" id="KW-1185">Reference proteome</keyword>
<dbReference type="AlphaFoldDB" id="A0AAC9LJA9"/>
<keyword evidence="2" id="KW-0808">Transferase</keyword>
<dbReference type="GO" id="GO:0016787">
    <property type="term" value="F:hydrolase activity"/>
    <property type="evidence" value="ECO:0007669"/>
    <property type="project" value="UniProtKB-KW"/>
</dbReference>
<gene>
    <name evidence="2" type="ORF">UA74_29035</name>
</gene>
<evidence type="ECO:0000313" key="2">
    <source>
        <dbReference type="EMBL" id="APU17799.1"/>
    </source>
</evidence>
<organism evidence="2 3">
    <name type="scientific">Actinoalloteichus fjordicus</name>
    <dbReference type="NCBI Taxonomy" id="1612552"/>
    <lineage>
        <taxon>Bacteria</taxon>
        <taxon>Bacillati</taxon>
        <taxon>Actinomycetota</taxon>
        <taxon>Actinomycetes</taxon>
        <taxon>Pseudonocardiales</taxon>
        <taxon>Pseudonocardiaceae</taxon>
        <taxon>Actinoalloteichus</taxon>
    </lineage>
</organism>
<evidence type="ECO:0000313" key="3">
    <source>
        <dbReference type="Proteomes" id="UP000185511"/>
    </source>
</evidence>
<dbReference type="InterPro" id="IPR029058">
    <property type="entry name" value="AB_hydrolase_fold"/>
</dbReference>
<sequence length="290" mass="30784">MQLMRLSDGRDLEYEISGPEVGPVVLVHHGMPGSAVPMGTILDPLIERGYRMLTYSRAGHGESTPSPGRTVADSARDCGQLLDRLGISEYLSFGWSAGGPHALASAAVDAGRVVGVLTSASFAPFNAPGLDFIGGMGVQNQISFRSVERGEQAMREVIDSMSAAMLGTQPEGVADELNSVLPDVDVAAMQSAFGVENAVSVDHALRLGNEGWVADLAALTRPWGFDLDEIKAPVELWHGDLDKMVPLAHGKWLASNLNNVVSHLEAGHGHLSLTVDNLGRMLDLLASRAR</sequence>
<proteinExistence type="predicted"/>
<dbReference type="SUPFAM" id="SSF53474">
    <property type="entry name" value="alpha/beta-Hydrolases"/>
    <property type="match status" value="1"/>
</dbReference>
<name>A0AAC9LJA9_9PSEU</name>
<keyword evidence="2" id="KW-0012">Acyltransferase</keyword>
<dbReference type="PANTHER" id="PTHR43433:SF10">
    <property type="entry name" value="AB HYDROLASE-1 DOMAIN-CONTAINING PROTEIN"/>
    <property type="match status" value="1"/>
</dbReference>
<dbReference type="Gene3D" id="3.40.50.1820">
    <property type="entry name" value="alpha/beta hydrolase"/>
    <property type="match status" value="1"/>
</dbReference>
<dbReference type="InterPro" id="IPR000073">
    <property type="entry name" value="AB_hydrolase_1"/>
</dbReference>
<reference evidence="3" key="1">
    <citation type="submission" date="2016-06" db="EMBL/GenBank/DDBJ databases">
        <title>Complete genome sequence of Actinoalloteichus fjordicus DSM 46855 (=ADI127-17), type strain of the new species Actinoalloteichus fjordicus.</title>
        <authorList>
            <person name="Ruckert C."/>
            <person name="Nouioui I."/>
            <person name="Willmese J."/>
            <person name="van Wezel G."/>
            <person name="Klenk H.-P."/>
            <person name="Kalinowski J."/>
            <person name="Zotchev S.B."/>
        </authorList>
    </citation>
    <scope>NUCLEOTIDE SEQUENCE [LARGE SCALE GENOMIC DNA]</scope>
    <source>
        <strain evidence="3">ADI127-7</strain>
    </source>
</reference>
<dbReference type="Proteomes" id="UP000185511">
    <property type="component" value="Chromosome"/>
</dbReference>
<dbReference type="RefSeq" id="WP_198042876.1">
    <property type="nucleotide sequence ID" value="NZ_CP016076.1"/>
</dbReference>
<feature type="domain" description="AB hydrolase-1" evidence="1">
    <location>
        <begin position="23"/>
        <end position="272"/>
    </location>
</feature>
<protein>
    <submittedName>
        <fullName evidence="2">Hydrolase or acyltransferase of alpha/beta superfamily</fullName>
    </submittedName>
</protein>
<dbReference type="EMBL" id="CP016076">
    <property type="protein sequence ID" value="APU17799.1"/>
    <property type="molecule type" value="Genomic_DNA"/>
</dbReference>
<accession>A0AAC9LJA9</accession>
<keyword evidence="2" id="KW-0378">Hydrolase</keyword>